<reference evidence="2 3" key="1">
    <citation type="submission" date="2018-08" db="EMBL/GenBank/DDBJ databases">
        <title>Genomic Encyclopedia of Archaeal and Bacterial Type Strains, Phase II (KMG-II): from individual species to whole genera.</title>
        <authorList>
            <person name="Goeker M."/>
        </authorList>
    </citation>
    <scope>NUCLEOTIDE SEQUENCE [LARGE SCALE GENOMIC DNA]</scope>
    <source>
        <strain evidence="2 3">DSM 15986</strain>
    </source>
</reference>
<keyword evidence="1" id="KW-0812">Transmembrane</keyword>
<name>A0A3E0E473_9BACT</name>
<dbReference type="AlphaFoldDB" id="A0A3E0E473"/>
<dbReference type="RefSeq" id="WP_086539362.1">
    <property type="nucleotide sequence ID" value="NZ_MSSW01000001.1"/>
</dbReference>
<keyword evidence="1" id="KW-0472">Membrane</keyword>
<proteinExistence type="predicted"/>
<organism evidence="2 3">
    <name type="scientific">Algoriphagus antarcticus</name>
    <dbReference type="NCBI Taxonomy" id="238540"/>
    <lineage>
        <taxon>Bacteria</taxon>
        <taxon>Pseudomonadati</taxon>
        <taxon>Bacteroidota</taxon>
        <taxon>Cytophagia</taxon>
        <taxon>Cytophagales</taxon>
        <taxon>Cyclobacteriaceae</taxon>
        <taxon>Algoriphagus</taxon>
    </lineage>
</organism>
<evidence type="ECO:0000313" key="2">
    <source>
        <dbReference type="EMBL" id="REG92079.1"/>
    </source>
</evidence>
<dbReference type="EMBL" id="QUNF01000003">
    <property type="protein sequence ID" value="REG92079.1"/>
    <property type="molecule type" value="Genomic_DNA"/>
</dbReference>
<dbReference type="OrthoDB" id="827050at2"/>
<comment type="caution">
    <text evidence="2">The sequence shown here is derived from an EMBL/GenBank/DDBJ whole genome shotgun (WGS) entry which is preliminary data.</text>
</comment>
<feature type="transmembrane region" description="Helical" evidence="1">
    <location>
        <begin position="20"/>
        <end position="45"/>
    </location>
</feature>
<evidence type="ECO:0000313" key="3">
    <source>
        <dbReference type="Proteomes" id="UP000256405"/>
    </source>
</evidence>
<protein>
    <submittedName>
        <fullName evidence="2">Uncharacterized protein</fullName>
    </submittedName>
</protein>
<keyword evidence="1" id="KW-1133">Transmembrane helix</keyword>
<gene>
    <name evidence="2" type="ORF">C8N25_103156</name>
</gene>
<evidence type="ECO:0000256" key="1">
    <source>
        <dbReference type="SAM" id="Phobius"/>
    </source>
</evidence>
<feature type="transmembrane region" description="Helical" evidence="1">
    <location>
        <begin position="65"/>
        <end position="90"/>
    </location>
</feature>
<dbReference type="Proteomes" id="UP000256405">
    <property type="component" value="Unassembled WGS sequence"/>
</dbReference>
<accession>A0A3E0E473</accession>
<sequence length="100" mass="11157">MNSTFSLDPSFGIAKAFIRIGMVFCAVMVAILGYIVYLANLGMMTDWDLAVKSSLGNFFPEANSIFWHMAFFCIPALGFLISFFLLGWLGKKIQQESQAK</sequence>
<keyword evidence="3" id="KW-1185">Reference proteome</keyword>